<protein>
    <recommendedName>
        <fullName evidence="3">Terminase small subunit</fullName>
    </recommendedName>
</protein>
<proteinExistence type="predicted"/>
<accession>A0ABW2S486</accession>
<reference evidence="2" key="1">
    <citation type="journal article" date="2019" name="Int. J. Syst. Evol. Microbiol.">
        <title>The Global Catalogue of Microorganisms (GCM) 10K type strain sequencing project: providing services to taxonomists for standard genome sequencing and annotation.</title>
        <authorList>
            <consortium name="The Broad Institute Genomics Platform"/>
            <consortium name="The Broad Institute Genome Sequencing Center for Infectious Disease"/>
            <person name="Wu L."/>
            <person name="Ma J."/>
        </authorList>
    </citation>
    <scope>NUCLEOTIDE SEQUENCE [LARGE SCALE GENOMIC DNA]</scope>
    <source>
        <strain evidence="2">ICMP 19430</strain>
    </source>
</reference>
<dbReference type="EMBL" id="JBHTCS010000026">
    <property type="protein sequence ID" value="MFC7450539.1"/>
    <property type="molecule type" value="Genomic_DNA"/>
</dbReference>
<evidence type="ECO:0008006" key="3">
    <source>
        <dbReference type="Google" id="ProtNLM"/>
    </source>
</evidence>
<comment type="caution">
    <text evidence="1">The sequence shown here is derived from an EMBL/GenBank/DDBJ whole genome shotgun (WGS) entry which is preliminary data.</text>
</comment>
<gene>
    <name evidence="1" type="ORF">ACFQS9_21815</name>
</gene>
<organism evidence="1 2">
    <name type="scientific">Rhodococcus daqingensis</name>
    <dbReference type="NCBI Taxonomy" id="2479363"/>
    <lineage>
        <taxon>Bacteria</taxon>
        <taxon>Bacillati</taxon>
        <taxon>Actinomycetota</taxon>
        <taxon>Actinomycetes</taxon>
        <taxon>Mycobacteriales</taxon>
        <taxon>Nocardiaceae</taxon>
        <taxon>Rhodococcus</taxon>
    </lineage>
</organism>
<evidence type="ECO:0000313" key="1">
    <source>
        <dbReference type="EMBL" id="MFC7450539.1"/>
    </source>
</evidence>
<evidence type="ECO:0000313" key="2">
    <source>
        <dbReference type="Proteomes" id="UP001596484"/>
    </source>
</evidence>
<sequence length="108" mass="11784">MSDEFGAAGTRLHDDLADDGDSFAVGVLIVEACRIADRLAKLDRVLSGDDDLWLRLTKGRDSVLEVRVDSPLQEARQQAGVLRQLIAEIRRQKGLGEAEQGPDGLDDL</sequence>
<name>A0ABW2S486_9NOCA</name>
<dbReference type="RefSeq" id="WP_378408572.1">
    <property type="nucleotide sequence ID" value="NZ_JBHTCS010000026.1"/>
</dbReference>
<keyword evidence="2" id="KW-1185">Reference proteome</keyword>
<dbReference type="Proteomes" id="UP001596484">
    <property type="component" value="Unassembled WGS sequence"/>
</dbReference>